<gene>
    <name evidence="1" type="ORF">L198_04064</name>
</gene>
<accession>A0A1E3J661</accession>
<protein>
    <submittedName>
        <fullName evidence="1">Uncharacterized protein</fullName>
    </submittedName>
</protein>
<organism evidence="1 2">
    <name type="scientific">Cryptococcus wingfieldii CBS 7118</name>
    <dbReference type="NCBI Taxonomy" id="1295528"/>
    <lineage>
        <taxon>Eukaryota</taxon>
        <taxon>Fungi</taxon>
        <taxon>Dikarya</taxon>
        <taxon>Basidiomycota</taxon>
        <taxon>Agaricomycotina</taxon>
        <taxon>Tremellomycetes</taxon>
        <taxon>Tremellales</taxon>
        <taxon>Cryptococcaceae</taxon>
        <taxon>Cryptococcus</taxon>
    </lineage>
</organism>
<evidence type="ECO:0000313" key="1">
    <source>
        <dbReference type="EMBL" id="ODN96350.1"/>
    </source>
</evidence>
<comment type="caution">
    <text evidence="1">The sequence shown here is derived from an EMBL/GenBank/DDBJ whole genome shotgun (WGS) entry which is preliminary data.</text>
</comment>
<reference evidence="1 2" key="1">
    <citation type="submission" date="2016-06" db="EMBL/GenBank/DDBJ databases">
        <title>Evolution of pathogenesis and genome organization in the Tremellales.</title>
        <authorList>
            <person name="Cuomo C."/>
            <person name="Litvintseva A."/>
            <person name="Heitman J."/>
            <person name="Chen Y."/>
            <person name="Sun S."/>
            <person name="Springer D."/>
            <person name="Dromer F."/>
            <person name="Young S."/>
            <person name="Zeng Q."/>
            <person name="Chapman S."/>
            <person name="Gujja S."/>
            <person name="Saif S."/>
            <person name="Birren B."/>
        </authorList>
    </citation>
    <scope>NUCLEOTIDE SEQUENCE [LARGE SCALE GENOMIC DNA]</scope>
    <source>
        <strain evidence="1 2">CBS 7118</strain>
    </source>
</reference>
<keyword evidence="2" id="KW-1185">Reference proteome</keyword>
<dbReference type="EMBL" id="AWGH01000011">
    <property type="protein sequence ID" value="ODN96350.1"/>
    <property type="molecule type" value="Genomic_DNA"/>
</dbReference>
<name>A0A1E3J661_9TREE</name>
<sequence>MLMFFGLPFRATSADLAACSKTHGLCATPGGKHSRILMPWEMGRKRIKMEIQRKEMGLSEMGEGMSVEAKVAVAPSEDEGEDEGVGKKVAMGEVKAMRSYKQQLRILSWRAGLPRHRP</sequence>
<dbReference type="Proteomes" id="UP000094819">
    <property type="component" value="Unassembled WGS sequence"/>
</dbReference>
<dbReference type="RefSeq" id="XP_019031596.1">
    <property type="nucleotide sequence ID" value="XM_019176186.1"/>
</dbReference>
<proteinExistence type="predicted"/>
<dbReference type="AlphaFoldDB" id="A0A1E3J661"/>
<evidence type="ECO:0000313" key="2">
    <source>
        <dbReference type="Proteomes" id="UP000094819"/>
    </source>
</evidence>
<dbReference type="GeneID" id="30193277"/>